<accession>A0A560JHR8</accession>
<dbReference type="EMBL" id="VITW01000010">
    <property type="protein sequence ID" value="TWB68914.1"/>
    <property type="molecule type" value="Genomic_DNA"/>
</dbReference>
<dbReference type="Proteomes" id="UP000315914">
    <property type="component" value="Unassembled WGS sequence"/>
</dbReference>
<sequence>MIPLARQHVDHGDVAAAMDVCFGVIPLNAKTIDGIKTLPVDESSEIAKRR</sequence>
<comment type="caution">
    <text evidence="1">The sequence shown here is derived from an EMBL/GenBank/DDBJ whole genome shotgun (WGS) entry which is preliminary data.</text>
</comment>
<name>A0A560JHR8_9BRAD</name>
<keyword evidence="2" id="KW-1185">Reference proteome</keyword>
<gene>
    <name evidence="1" type="ORF">FBZ95_11034</name>
</gene>
<protein>
    <submittedName>
        <fullName evidence="1">Uncharacterized protein</fullName>
    </submittedName>
</protein>
<dbReference type="RefSeq" id="WP_136615833.1">
    <property type="nucleotide sequence ID" value="NZ_LWIG01000069.1"/>
</dbReference>
<evidence type="ECO:0000313" key="1">
    <source>
        <dbReference type="EMBL" id="TWB68914.1"/>
    </source>
</evidence>
<proteinExistence type="predicted"/>
<dbReference type="AlphaFoldDB" id="A0A560JHR8"/>
<organism evidence="1 2">
    <name type="scientific">Bradyrhizobium sacchari</name>
    <dbReference type="NCBI Taxonomy" id="1399419"/>
    <lineage>
        <taxon>Bacteria</taxon>
        <taxon>Pseudomonadati</taxon>
        <taxon>Pseudomonadota</taxon>
        <taxon>Alphaproteobacteria</taxon>
        <taxon>Hyphomicrobiales</taxon>
        <taxon>Nitrobacteraceae</taxon>
        <taxon>Bradyrhizobium</taxon>
    </lineage>
</organism>
<evidence type="ECO:0000313" key="2">
    <source>
        <dbReference type="Proteomes" id="UP000315914"/>
    </source>
</evidence>
<reference evidence="1 2" key="1">
    <citation type="submission" date="2019-06" db="EMBL/GenBank/DDBJ databases">
        <title>Genomic Encyclopedia of Type Strains, Phase IV (KMG-V): Genome sequencing to study the core and pangenomes of soil and plant-associated prokaryotes.</title>
        <authorList>
            <person name="Whitman W."/>
        </authorList>
    </citation>
    <scope>NUCLEOTIDE SEQUENCE [LARGE SCALE GENOMIC DNA]</scope>
    <source>
        <strain evidence="1 2">BR 10556</strain>
    </source>
</reference>